<gene>
    <name evidence="2" type="ORF">CLCOS_15340</name>
    <name evidence="1" type="ORF">WX73_03791</name>
</gene>
<evidence type="ECO:0000313" key="3">
    <source>
        <dbReference type="Proteomes" id="UP000077384"/>
    </source>
</evidence>
<reference evidence="2 4" key="2">
    <citation type="journal article" date="2016" name="Front. Microbiol.">
        <title>Industrial Acetogenic Biocatalysts: A Comparative Metabolic and Genomic Analysis.</title>
        <authorList>
            <person name="Bengelsdorf F."/>
            <person name="Poehlein A."/>
            <person name="Sonja S."/>
            <person name="Erz C."/>
            <person name="Hummel T."/>
            <person name="Hoffmeister S."/>
            <person name="Daniel R."/>
            <person name="Durre P."/>
        </authorList>
    </citation>
    <scope>NUCLEOTIDE SEQUENCE [LARGE SCALE GENOMIC DNA]</scope>
    <source>
        <strain evidence="2 4">PTA-10522</strain>
    </source>
</reference>
<dbReference type="PATRIC" id="fig|1705578.3.peg.3862"/>
<protein>
    <recommendedName>
        <fullName evidence="5">Polymerase nucleotidyl transferase domain-containing protein</fullName>
    </recommendedName>
</protein>
<reference evidence="1 3" key="1">
    <citation type="journal article" date="2015" name="Biotechnol. Bioeng.">
        <title>Genome sequence and phenotypic characterization of Caulobacter segnis.</title>
        <authorList>
            <person name="Patel S."/>
            <person name="Fletcher B."/>
            <person name="Scott D.C."/>
            <person name="Ely B."/>
        </authorList>
    </citation>
    <scope>NUCLEOTIDE SEQUENCE [LARGE SCALE GENOMIC DNA]</scope>
    <source>
        <strain evidence="1 3">PS02</strain>
    </source>
</reference>
<keyword evidence="4" id="KW-1185">Reference proteome</keyword>
<sequence length="73" mass="8459">MNEKIPNILRSMLYEYEASLKKYFGSKIFGVYLYNSVALGGFDKDKSDIDFITILNKDFEDKDISIVTLIHND</sequence>
<evidence type="ECO:0000313" key="2">
    <source>
        <dbReference type="EMBL" id="OBR95210.1"/>
    </source>
</evidence>
<proteinExistence type="predicted"/>
<organism evidence="1 3">
    <name type="scientific">Clostridium coskatii</name>
    <dbReference type="NCBI Taxonomy" id="1705578"/>
    <lineage>
        <taxon>Bacteria</taxon>
        <taxon>Bacillati</taxon>
        <taxon>Bacillota</taxon>
        <taxon>Clostridia</taxon>
        <taxon>Eubacteriales</taxon>
        <taxon>Clostridiaceae</taxon>
        <taxon>Clostridium</taxon>
    </lineage>
</organism>
<evidence type="ECO:0008006" key="5">
    <source>
        <dbReference type="Google" id="ProtNLM"/>
    </source>
</evidence>
<dbReference type="SUPFAM" id="SSF81301">
    <property type="entry name" value="Nucleotidyltransferase"/>
    <property type="match status" value="1"/>
</dbReference>
<dbReference type="Proteomes" id="UP000077384">
    <property type="component" value="Unassembled WGS sequence"/>
</dbReference>
<dbReference type="EMBL" id="LROR01000038">
    <property type="protein sequence ID" value="OBR95210.1"/>
    <property type="molecule type" value="Genomic_DNA"/>
</dbReference>
<dbReference type="Proteomes" id="UP000093694">
    <property type="component" value="Unassembled WGS sequence"/>
</dbReference>
<dbReference type="RefSeq" id="WP_013239107.1">
    <property type="nucleotide sequence ID" value="NZ_LITQ01000009.1"/>
</dbReference>
<dbReference type="EMBL" id="LITQ01000009">
    <property type="protein sequence ID" value="OAA93881.1"/>
    <property type="molecule type" value="Genomic_DNA"/>
</dbReference>
<evidence type="ECO:0000313" key="4">
    <source>
        <dbReference type="Proteomes" id="UP000093694"/>
    </source>
</evidence>
<comment type="caution">
    <text evidence="1">The sequence shown here is derived from an EMBL/GenBank/DDBJ whole genome shotgun (WGS) entry which is preliminary data.</text>
</comment>
<dbReference type="AlphaFoldDB" id="A0A166TMZ2"/>
<dbReference type="Gene3D" id="3.30.460.10">
    <property type="entry name" value="Beta Polymerase, domain 2"/>
    <property type="match status" value="1"/>
</dbReference>
<accession>A0A166TMZ2</accession>
<name>A0A166TMZ2_9CLOT</name>
<evidence type="ECO:0000313" key="1">
    <source>
        <dbReference type="EMBL" id="OAA93881.1"/>
    </source>
</evidence>
<dbReference type="InterPro" id="IPR043519">
    <property type="entry name" value="NT_sf"/>
</dbReference>